<dbReference type="InterPro" id="IPR001841">
    <property type="entry name" value="Znf_RING"/>
</dbReference>
<keyword evidence="1" id="KW-0862">Zinc</keyword>
<dbReference type="VEuPathDB" id="TriTrypDB:Lsey_0460_0040"/>
<dbReference type="InterPro" id="IPR013083">
    <property type="entry name" value="Znf_RING/FYVE/PHD"/>
</dbReference>
<protein>
    <recommendedName>
        <fullName evidence="3">RING-type domain-containing protein</fullName>
    </recommendedName>
</protein>
<feature type="transmembrane region" description="Helical" evidence="2">
    <location>
        <begin position="227"/>
        <end position="253"/>
    </location>
</feature>
<dbReference type="SMART" id="SM00184">
    <property type="entry name" value="RING"/>
    <property type="match status" value="1"/>
</dbReference>
<organism evidence="4 5">
    <name type="scientific">Leptomonas seymouri</name>
    <dbReference type="NCBI Taxonomy" id="5684"/>
    <lineage>
        <taxon>Eukaryota</taxon>
        <taxon>Discoba</taxon>
        <taxon>Euglenozoa</taxon>
        <taxon>Kinetoplastea</taxon>
        <taxon>Metakinetoplastina</taxon>
        <taxon>Trypanosomatida</taxon>
        <taxon>Trypanosomatidae</taxon>
        <taxon>Leishmaniinae</taxon>
        <taxon>Leptomonas</taxon>
    </lineage>
</organism>
<evidence type="ECO:0000259" key="3">
    <source>
        <dbReference type="PROSITE" id="PS50089"/>
    </source>
</evidence>
<dbReference type="EMBL" id="LJSK01000460">
    <property type="protein sequence ID" value="KPI83010.1"/>
    <property type="molecule type" value="Genomic_DNA"/>
</dbReference>
<evidence type="ECO:0000313" key="4">
    <source>
        <dbReference type="EMBL" id="KPI83010.1"/>
    </source>
</evidence>
<dbReference type="OrthoDB" id="264917at2759"/>
<keyword evidence="2" id="KW-1133">Transmembrane helix</keyword>
<dbReference type="GO" id="GO:0008270">
    <property type="term" value="F:zinc ion binding"/>
    <property type="evidence" value="ECO:0007669"/>
    <property type="project" value="UniProtKB-KW"/>
</dbReference>
<evidence type="ECO:0000256" key="2">
    <source>
        <dbReference type="SAM" id="Phobius"/>
    </source>
</evidence>
<feature type="transmembrane region" description="Helical" evidence="2">
    <location>
        <begin position="273"/>
        <end position="292"/>
    </location>
</feature>
<proteinExistence type="predicted"/>
<dbReference type="AlphaFoldDB" id="A0A0N1HRM4"/>
<gene>
    <name evidence="4" type="ORF">ABL78_7974</name>
</gene>
<dbReference type="PANTHER" id="PTHR22894">
    <property type="entry name" value="RING-TYPE DOMAIN-CONTAINING PROTEIN"/>
    <property type="match status" value="1"/>
</dbReference>
<keyword evidence="1" id="KW-0863">Zinc-finger</keyword>
<reference evidence="4 5" key="1">
    <citation type="journal article" date="2015" name="PLoS Pathog.">
        <title>Leptomonas seymouri: Adaptations to the Dixenous Life Cycle Analyzed by Genome Sequencing, Transcriptome Profiling and Co-infection with Leishmania donovani.</title>
        <authorList>
            <person name="Kraeva N."/>
            <person name="Butenko A."/>
            <person name="Hlavacova J."/>
            <person name="Kostygov A."/>
            <person name="Myskova J."/>
            <person name="Grybchuk D."/>
            <person name="Lestinova T."/>
            <person name="Votypka J."/>
            <person name="Volf P."/>
            <person name="Opperdoes F."/>
            <person name="Flegontov P."/>
            <person name="Lukes J."/>
            <person name="Yurchenko V."/>
        </authorList>
    </citation>
    <scope>NUCLEOTIDE SEQUENCE [LARGE SCALE GENOMIC DNA]</scope>
    <source>
        <strain evidence="4 5">ATCC 30220</strain>
    </source>
</reference>
<dbReference type="GO" id="GO:0061630">
    <property type="term" value="F:ubiquitin protein ligase activity"/>
    <property type="evidence" value="ECO:0007669"/>
    <property type="project" value="InterPro"/>
</dbReference>
<feature type="transmembrane region" description="Helical" evidence="2">
    <location>
        <begin position="51"/>
        <end position="73"/>
    </location>
</feature>
<dbReference type="PANTHER" id="PTHR22894:SF5">
    <property type="entry name" value="RING-TYPE DOMAIN-CONTAINING PROTEIN"/>
    <property type="match status" value="1"/>
</dbReference>
<feature type="transmembrane region" description="Helical" evidence="2">
    <location>
        <begin position="299"/>
        <end position="319"/>
    </location>
</feature>
<sequence>MKQLMQHRATPQLTFAQARYANASFPVVPTFPAGCDLFSSLSNGDSIARSFLRVAVPTLSMVLLILWLARLVVNWLQWRQATHMAQSWDTAPNYAEALEVAHALQLSHDQHHRSPPPAPTAEDMNCAICFASLVEHQVALLPCGHRQFCAHCIVQLWEHAGAYRQLKCPLCRQPVELMCPMPVSDSKPSLDDIILLHKYNGGFCGAKKHSLLDRWVLRLRAVTNARLLPCVIGLRIAVLHATILAYIALPIVASDPADAAARIVEKMGMSDAAMMPACAAAVQALATMVRYAVTYADDLFVVAIGIILTGSLLQLTLFADLKL</sequence>
<dbReference type="Proteomes" id="UP000038009">
    <property type="component" value="Unassembled WGS sequence"/>
</dbReference>
<keyword evidence="5" id="KW-1185">Reference proteome</keyword>
<name>A0A0N1HRM4_LEPSE</name>
<keyword evidence="2" id="KW-0812">Transmembrane</keyword>
<comment type="caution">
    <text evidence="4">The sequence shown here is derived from an EMBL/GenBank/DDBJ whole genome shotgun (WGS) entry which is preliminary data.</text>
</comment>
<evidence type="ECO:0000256" key="1">
    <source>
        <dbReference type="PROSITE-ProRule" id="PRU00175"/>
    </source>
</evidence>
<keyword evidence="1" id="KW-0479">Metal-binding</keyword>
<evidence type="ECO:0000313" key="5">
    <source>
        <dbReference type="Proteomes" id="UP000038009"/>
    </source>
</evidence>
<dbReference type="InterPro" id="IPR038896">
    <property type="entry name" value="RNF170"/>
</dbReference>
<dbReference type="SUPFAM" id="SSF57850">
    <property type="entry name" value="RING/U-box"/>
    <property type="match status" value="1"/>
</dbReference>
<dbReference type="OMA" id="YNGGFCG"/>
<dbReference type="Pfam" id="PF13920">
    <property type="entry name" value="zf-C3HC4_3"/>
    <property type="match status" value="1"/>
</dbReference>
<accession>A0A0N1HRM4</accession>
<dbReference type="Gene3D" id="3.30.40.10">
    <property type="entry name" value="Zinc/RING finger domain, C3HC4 (zinc finger)"/>
    <property type="match status" value="1"/>
</dbReference>
<feature type="domain" description="RING-type" evidence="3">
    <location>
        <begin position="126"/>
        <end position="172"/>
    </location>
</feature>
<keyword evidence="2" id="KW-0472">Membrane</keyword>
<dbReference type="PROSITE" id="PS50089">
    <property type="entry name" value="ZF_RING_2"/>
    <property type="match status" value="1"/>
</dbReference>